<dbReference type="EMBL" id="JBANBB010000001">
    <property type="protein sequence ID" value="MEK0306666.1"/>
    <property type="molecule type" value="Genomic_DNA"/>
</dbReference>
<dbReference type="InterPro" id="IPR012550">
    <property type="entry name" value="DUF1706"/>
</dbReference>
<keyword evidence="2" id="KW-1185">Reference proteome</keyword>
<dbReference type="PANTHER" id="PTHR40658:SF4">
    <property type="entry name" value="HYPOTHETICAL CYTOSOLIC PROTEIN"/>
    <property type="match status" value="1"/>
</dbReference>
<accession>A0ABU8ZPJ9</accession>
<dbReference type="SUPFAM" id="SSF109854">
    <property type="entry name" value="DinB/YfiT-like putative metalloenzymes"/>
    <property type="match status" value="1"/>
</dbReference>
<dbReference type="Gene3D" id="1.20.120.450">
    <property type="entry name" value="dinb family like domain"/>
    <property type="match status" value="1"/>
</dbReference>
<dbReference type="PIRSF" id="PIRSF031551">
    <property type="entry name" value="DUF1706"/>
    <property type="match status" value="1"/>
</dbReference>
<gene>
    <name evidence="1" type="ORF">V8P97_04200</name>
</gene>
<dbReference type="Pfam" id="PF08020">
    <property type="entry name" value="DUF1706"/>
    <property type="match status" value="1"/>
</dbReference>
<dbReference type="InterPro" id="IPR034660">
    <property type="entry name" value="DinB/YfiT-like"/>
</dbReference>
<evidence type="ECO:0000313" key="1">
    <source>
        <dbReference type="EMBL" id="MEK0306666.1"/>
    </source>
</evidence>
<reference evidence="1 2" key="1">
    <citation type="submission" date="2024-02" db="EMBL/GenBank/DDBJ databases">
        <title>Bifidobacterium honeyensis sp. nov., isolated from the comb honey.</title>
        <authorList>
            <person name="Liu W."/>
            <person name="Li Y."/>
        </authorList>
    </citation>
    <scope>NUCLEOTIDE SEQUENCE [LARGE SCALE GENOMIC DNA]</scope>
    <source>
        <strain evidence="1 2">IMAU50988</strain>
    </source>
</reference>
<dbReference type="PANTHER" id="PTHR40658">
    <property type="match status" value="1"/>
</dbReference>
<proteinExistence type="predicted"/>
<evidence type="ECO:0000313" key="2">
    <source>
        <dbReference type="Proteomes" id="UP001373159"/>
    </source>
</evidence>
<name>A0ABU8ZPJ9_9BIFI</name>
<dbReference type="Proteomes" id="UP001373159">
    <property type="component" value="Unassembled WGS sequence"/>
</dbReference>
<comment type="caution">
    <text evidence="1">The sequence shown here is derived from an EMBL/GenBank/DDBJ whole genome shotgun (WGS) entry which is preliminary data.</text>
</comment>
<protein>
    <submittedName>
        <fullName evidence="1">ClbS/DfsB family four-helix bundle protein</fullName>
    </submittedName>
</protein>
<sequence length="178" mass="21098">MPRPKTKDELITASAEQFDKLMTLLDSMSTEELNGEFHFDLNKEKEAHWKRDRNIRDVLIHLYEWQVLLLNWVESNQKGVSKDFLPEGYNWRNYGEMNQEFWKKHQATPYAQALDLLKDSHSKVMDLMKSFSNEELFTPGYFPWTGKNTLGSAFVSNVSSHYEWALKKIRKYARSLKK</sequence>
<dbReference type="RefSeq" id="WP_340469210.1">
    <property type="nucleotide sequence ID" value="NZ_JBANBB010000001.1"/>
</dbReference>
<organism evidence="1 2">
    <name type="scientific">Bifidobacterium favimelis</name>
    <dbReference type="NCBI Taxonomy" id="3122979"/>
    <lineage>
        <taxon>Bacteria</taxon>
        <taxon>Bacillati</taxon>
        <taxon>Actinomycetota</taxon>
        <taxon>Actinomycetes</taxon>
        <taxon>Bifidobacteriales</taxon>
        <taxon>Bifidobacteriaceae</taxon>
        <taxon>Bifidobacterium</taxon>
    </lineage>
</organism>